<dbReference type="GO" id="GO:0004609">
    <property type="term" value="F:phosphatidylserine decarboxylase activity"/>
    <property type="evidence" value="ECO:0007669"/>
    <property type="project" value="UniProtKB-UniRule"/>
</dbReference>
<dbReference type="NCBIfam" id="NF003685">
    <property type="entry name" value="PRK05305.2-5"/>
    <property type="match status" value="1"/>
</dbReference>
<feature type="transmembrane region" description="Helical" evidence="12">
    <location>
        <begin position="14"/>
        <end position="46"/>
    </location>
</feature>
<evidence type="ECO:0000313" key="14">
    <source>
        <dbReference type="Proteomes" id="UP000243739"/>
    </source>
</evidence>
<protein>
    <recommendedName>
        <fullName evidence="11">Phosphatidylserine decarboxylase proenzyme</fullName>
        <ecNumber evidence="11">4.1.1.65</ecNumber>
    </recommendedName>
    <component>
        <recommendedName>
            <fullName evidence="11">Phosphatidylserine decarboxylase alpha chain</fullName>
        </recommendedName>
    </component>
    <component>
        <recommendedName>
            <fullName evidence="11">Phosphatidylserine decarboxylase beta chain</fullName>
        </recommendedName>
    </component>
</protein>
<dbReference type="InterPro" id="IPR003817">
    <property type="entry name" value="PS_Dcarbxylase"/>
</dbReference>
<evidence type="ECO:0000256" key="11">
    <source>
        <dbReference type="HAMAP-Rule" id="MF_00664"/>
    </source>
</evidence>
<evidence type="ECO:0000256" key="7">
    <source>
        <dbReference type="ARBA" id="ARBA00023209"/>
    </source>
</evidence>
<proteinExistence type="inferred from homology"/>
<evidence type="ECO:0000256" key="10">
    <source>
        <dbReference type="ARBA" id="ARBA00023317"/>
    </source>
</evidence>
<dbReference type="EMBL" id="MIJF01000089">
    <property type="protein sequence ID" value="OEF96389.1"/>
    <property type="molecule type" value="Genomic_DNA"/>
</dbReference>
<keyword evidence="14" id="KW-1185">Reference proteome</keyword>
<dbReference type="PANTHER" id="PTHR35809:SF1">
    <property type="entry name" value="ARCHAETIDYLSERINE DECARBOXYLASE PROENZYME-RELATED"/>
    <property type="match status" value="1"/>
</dbReference>
<evidence type="ECO:0000256" key="3">
    <source>
        <dbReference type="ARBA" id="ARBA00022793"/>
    </source>
</evidence>
<evidence type="ECO:0000256" key="6">
    <source>
        <dbReference type="ARBA" id="ARBA00023145"/>
    </source>
</evidence>
<dbReference type="Pfam" id="PF02666">
    <property type="entry name" value="PS_Dcarbxylase"/>
    <property type="match status" value="1"/>
</dbReference>
<dbReference type="GO" id="GO:0006646">
    <property type="term" value="P:phosphatidylethanolamine biosynthetic process"/>
    <property type="evidence" value="ECO:0007669"/>
    <property type="project" value="UniProtKB-UniRule"/>
</dbReference>
<comment type="catalytic activity">
    <reaction evidence="11">
        <text>a 1,2-diacyl-sn-glycero-3-phospho-L-serine + H(+) = a 1,2-diacyl-sn-glycero-3-phosphoethanolamine + CO2</text>
        <dbReference type="Rhea" id="RHEA:20828"/>
        <dbReference type="ChEBI" id="CHEBI:15378"/>
        <dbReference type="ChEBI" id="CHEBI:16526"/>
        <dbReference type="ChEBI" id="CHEBI:57262"/>
        <dbReference type="ChEBI" id="CHEBI:64612"/>
        <dbReference type="EC" id="4.1.1.65"/>
    </reaction>
</comment>
<keyword evidence="4 11" id="KW-0443">Lipid metabolism</keyword>
<evidence type="ECO:0000256" key="8">
    <source>
        <dbReference type="ARBA" id="ARBA00023239"/>
    </source>
</evidence>
<gene>
    <name evidence="11" type="primary">psd</name>
    <name evidence="13" type="ORF">BHF71_04355</name>
</gene>
<comment type="function">
    <text evidence="11">Catalyzes the formation of phosphatidylethanolamine (PtdEtn) from phosphatidylserine (PtdSer).</text>
</comment>
<name>A0A1D2YRY6_9BACI</name>
<evidence type="ECO:0000256" key="5">
    <source>
        <dbReference type="ARBA" id="ARBA00023136"/>
    </source>
</evidence>
<comment type="PTM">
    <text evidence="11">Is synthesized initially as an inactive proenzyme. Formation of the active enzyme involves a self-maturation process in which the active site pyruvoyl group is generated from an internal serine residue via an autocatalytic post-translational modification. Two non-identical subunits are generated from the proenzyme in this reaction, and the pyruvate is formed at the N-terminus of the alpha chain, which is derived from the carboxyl end of the proenzyme. The post-translation cleavage follows an unusual pathway, termed non-hydrolytic serinolysis, in which the side chain hydroxyl group of the serine supplies its oxygen atom to form the C-terminus of the beta chain, while the remainder of the serine residue undergoes an oxidative deamination to produce ammonia and the pyruvoyl prosthetic group on the alpha chain.</text>
</comment>
<feature type="modified residue" description="Pyruvic acid (Ser); by autocatalysis" evidence="11">
    <location>
        <position position="179"/>
    </location>
</feature>
<keyword evidence="10 11" id="KW-0670">Pyruvate</keyword>
<comment type="caution">
    <text evidence="11">Lacks conserved residue(s) required for the propagation of feature annotation.</text>
</comment>
<dbReference type="STRING" id="337097.BHF71_04355"/>
<sequence length="211" mass="23745">MKQHALLREGLPTLVVVISLTILLFLLNPWLSFFGIGLMMFVIYFFRDPKREIPADESVILAPADGLITNIDEVDENLFMQQKAIRISIFMSPMDVHINRSPISGKVSFIKYQKGKFMSATNPKSHDVNEKNYIGIKNDNFKILVVQIAGIMARRIVNWSSIDQVVKKGDKIGMIKFSSGTQVFLPVDTEISVKKGDKVISGITVIGRYPK</sequence>
<dbReference type="AlphaFoldDB" id="A0A1D2YRY6"/>
<keyword evidence="5 11" id="KW-0472">Membrane</keyword>
<keyword evidence="12" id="KW-0812">Transmembrane</keyword>
<dbReference type="EC" id="4.1.1.65" evidence="11"/>
<dbReference type="Proteomes" id="UP000243739">
    <property type="component" value="Unassembled WGS sequence"/>
</dbReference>
<dbReference type="InterPro" id="IPR033175">
    <property type="entry name" value="PSD-A"/>
</dbReference>
<evidence type="ECO:0000256" key="12">
    <source>
        <dbReference type="SAM" id="Phobius"/>
    </source>
</evidence>
<comment type="subunit">
    <text evidence="11">Heterodimer of a large membrane-associated beta subunit and a small pyruvoyl-containing alpha subunit.</text>
</comment>
<dbReference type="RefSeq" id="WP_069657609.1">
    <property type="nucleotide sequence ID" value="NZ_MIJF01000089.1"/>
</dbReference>
<evidence type="ECO:0000256" key="4">
    <source>
        <dbReference type="ARBA" id="ARBA00023098"/>
    </source>
</evidence>
<evidence type="ECO:0000256" key="1">
    <source>
        <dbReference type="ARBA" id="ARBA00022475"/>
    </source>
</evidence>
<keyword evidence="12" id="KW-1133">Transmembrane helix</keyword>
<reference evidence="13 14" key="1">
    <citation type="submission" date="2016-09" db="EMBL/GenBank/DDBJ databases">
        <title>Draft genome sequence for the type strain of Vulcanibacillus modesticaldus BR, a strictly anaerobic, moderately thermophilic, and nitrate-reducing bacterium from deep sea-hydrothermal vents of the Mid-Atlantic Ridge.</title>
        <authorList>
            <person name="Abin C.A."/>
            <person name="Hollibaugh J.T."/>
        </authorList>
    </citation>
    <scope>NUCLEOTIDE SEQUENCE [LARGE SCALE GENOMIC DNA]</scope>
    <source>
        <strain evidence="13 14">BR</strain>
    </source>
</reference>
<dbReference type="GO" id="GO:0005886">
    <property type="term" value="C:plasma membrane"/>
    <property type="evidence" value="ECO:0007669"/>
    <property type="project" value="UniProtKB-SubCell"/>
</dbReference>
<evidence type="ECO:0000313" key="13">
    <source>
        <dbReference type="EMBL" id="OEF96389.1"/>
    </source>
</evidence>
<comment type="cofactor">
    <cofactor evidence="11">
        <name>pyruvate</name>
        <dbReference type="ChEBI" id="CHEBI:15361"/>
    </cofactor>
    <text evidence="11">Binds 1 pyruvoyl group covalently per subunit.</text>
</comment>
<comment type="similarity">
    <text evidence="11">Belongs to the phosphatidylserine decarboxylase family. PSD-A subfamily.</text>
</comment>
<keyword evidence="2 11" id="KW-0444">Lipid biosynthesis</keyword>
<dbReference type="UniPathway" id="UPA00558">
    <property type="reaction ID" value="UER00616"/>
</dbReference>
<dbReference type="HAMAP" id="MF_00664">
    <property type="entry name" value="PS_decarb_PSD_A"/>
    <property type="match status" value="1"/>
</dbReference>
<dbReference type="NCBIfam" id="NF003678">
    <property type="entry name" value="PRK05305.1-2"/>
    <property type="match status" value="1"/>
</dbReference>
<organism evidence="13 14">
    <name type="scientific">Vulcanibacillus modesticaldus</name>
    <dbReference type="NCBI Taxonomy" id="337097"/>
    <lineage>
        <taxon>Bacteria</taxon>
        <taxon>Bacillati</taxon>
        <taxon>Bacillota</taxon>
        <taxon>Bacilli</taxon>
        <taxon>Bacillales</taxon>
        <taxon>Bacillaceae</taxon>
        <taxon>Vulcanibacillus</taxon>
    </lineage>
</organism>
<comment type="pathway">
    <text evidence="11">Phospholipid metabolism; phosphatidylethanolamine biosynthesis; phosphatidylethanolamine from CDP-diacylglycerol: step 2/2.</text>
</comment>
<feature type="chain" id="PRO_5023232527" description="Phosphatidylserine decarboxylase beta chain" evidence="11">
    <location>
        <begin position="1"/>
        <end position="178"/>
    </location>
</feature>
<evidence type="ECO:0000256" key="2">
    <source>
        <dbReference type="ARBA" id="ARBA00022516"/>
    </source>
</evidence>
<feature type="chain" id="PRO_5023232526" description="Phosphatidylserine decarboxylase alpha chain" evidence="11">
    <location>
        <begin position="179"/>
        <end position="211"/>
    </location>
</feature>
<keyword evidence="3 11" id="KW-0210">Decarboxylase</keyword>
<dbReference type="PANTHER" id="PTHR35809">
    <property type="entry name" value="ARCHAETIDYLSERINE DECARBOXYLASE PROENZYME-RELATED"/>
    <property type="match status" value="1"/>
</dbReference>
<keyword evidence="6 11" id="KW-0865">Zymogen</keyword>
<keyword evidence="7 11" id="KW-0594">Phospholipid biosynthesis</keyword>
<accession>A0A1D2YRY6</accession>
<keyword evidence="9 11" id="KW-1208">Phospholipid metabolism</keyword>
<comment type="subcellular location">
    <subcellularLocation>
        <location evidence="11">Cell membrane</location>
        <topology evidence="11">Peripheral membrane protein</topology>
    </subcellularLocation>
</comment>
<feature type="active site" description="Schiff-base intermediate with substrate; via pyruvic acid" evidence="11">
    <location>
        <position position="179"/>
    </location>
</feature>
<evidence type="ECO:0000256" key="9">
    <source>
        <dbReference type="ARBA" id="ARBA00023264"/>
    </source>
</evidence>
<keyword evidence="8 11" id="KW-0456">Lyase</keyword>
<comment type="caution">
    <text evidence="13">The sequence shown here is derived from an EMBL/GenBank/DDBJ whole genome shotgun (WGS) entry which is preliminary data.</text>
</comment>
<keyword evidence="1 11" id="KW-1003">Cell membrane</keyword>